<dbReference type="GO" id="GO:0005886">
    <property type="term" value="C:plasma membrane"/>
    <property type="evidence" value="ECO:0007669"/>
    <property type="project" value="UniProtKB-SubCell"/>
</dbReference>
<accession>A0A1Y2L883</accession>
<feature type="transmembrane region" description="Helical" evidence="9">
    <location>
        <begin position="21"/>
        <end position="43"/>
    </location>
</feature>
<dbReference type="STRING" id="1293890.TALK_16550"/>
<keyword evidence="2 9" id="KW-0813">Transport</keyword>
<dbReference type="EMBL" id="JFKB01000012">
    <property type="protein sequence ID" value="OSQ46217.1"/>
    <property type="molecule type" value="Genomic_DNA"/>
</dbReference>
<evidence type="ECO:0000256" key="1">
    <source>
        <dbReference type="ARBA" id="ARBA00004429"/>
    </source>
</evidence>
<proteinExistence type="inferred from homology"/>
<organism evidence="11 12">
    <name type="scientific">Thalassospira alkalitolerans</name>
    <dbReference type="NCBI Taxonomy" id="1293890"/>
    <lineage>
        <taxon>Bacteria</taxon>
        <taxon>Pseudomonadati</taxon>
        <taxon>Pseudomonadota</taxon>
        <taxon>Alphaproteobacteria</taxon>
        <taxon>Rhodospirillales</taxon>
        <taxon>Thalassospiraceae</taxon>
        <taxon>Thalassospira</taxon>
    </lineage>
</organism>
<dbReference type="InterPro" id="IPR055348">
    <property type="entry name" value="DctQ"/>
</dbReference>
<evidence type="ECO:0000256" key="4">
    <source>
        <dbReference type="ARBA" id="ARBA00022519"/>
    </source>
</evidence>
<keyword evidence="3" id="KW-1003">Cell membrane</keyword>
<evidence type="ECO:0000256" key="6">
    <source>
        <dbReference type="ARBA" id="ARBA00022989"/>
    </source>
</evidence>
<evidence type="ECO:0000259" key="10">
    <source>
        <dbReference type="Pfam" id="PF04290"/>
    </source>
</evidence>
<evidence type="ECO:0000256" key="9">
    <source>
        <dbReference type="RuleBase" id="RU369079"/>
    </source>
</evidence>
<keyword evidence="12" id="KW-1185">Reference proteome</keyword>
<sequence>MSMFDRIWRLYGRFLRGCGFVAGYITFAMMLLVIANAVSRFLFNAPVSGALEITETMLTVLIFLSLALTQHEDGHIKVVVLTQHLPKVLRKVVRLFALALGAVFFVWCTKAGWEYAAKSLAIGEQQWGAVRYPLYPVKFMIFFGLGLLAIQFTLDFLREALGITINEEPVKQ</sequence>
<comment type="subcellular location">
    <subcellularLocation>
        <location evidence="1 9">Cell inner membrane</location>
        <topology evidence="1 9">Multi-pass membrane protein</topology>
    </subcellularLocation>
</comment>
<evidence type="ECO:0000256" key="2">
    <source>
        <dbReference type="ARBA" id="ARBA00022448"/>
    </source>
</evidence>
<evidence type="ECO:0000256" key="3">
    <source>
        <dbReference type="ARBA" id="ARBA00022475"/>
    </source>
</evidence>
<dbReference type="PANTHER" id="PTHR35011:SF10">
    <property type="entry name" value="TRAP TRANSPORTER SMALL PERMEASE PROTEIN"/>
    <property type="match status" value="1"/>
</dbReference>
<dbReference type="AlphaFoldDB" id="A0A1Y2L883"/>
<evidence type="ECO:0000256" key="7">
    <source>
        <dbReference type="ARBA" id="ARBA00023136"/>
    </source>
</evidence>
<dbReference type="GO" id="GO:0022857">
    <property type="term" value="F:transmembrane transporter activity"/>
    <property type="evidence" value="ECO:0007669"/>
    <property type="project" value="UniProtKB-UniRule"/>
</dbReference>
<feature type="transmembrane region" description="Helical" evidence="9">
    <location>
        <begin position="133"/>
        <end position="154"/>
    </location>
</feature>
<feature type="transmembrane region" description="Helical" evidence="9">
    <location>
        <begin position="92"/>
        <end position="113"/>
    </location>
</feature>
<evidence type="ECO:0000313" key="12">
    <source>
        <dbReference type="Proteomes" id="UP000193396"/>
    </source>
</evidence>
<dbReference type="Pfam" id="PF04290">
    <property type="entry name" value="DctQ"/>
    <property type="match status" value="1"/>
</dbReference>
<dbReference type="PANTHER" id="PTHR35011">
    <property type="entry name" value="2,3-DIKETO-L-GULONATE TRAP TRANSPORTER SMALL PERMEASE PROTEIN YIAM"/>
    <property type="match status" value="1"/>
</dbReference>
<reference evidence="11 12" key="1">
    <citation type="submission" date="2014-03" db="EMBL/GenBank/DDBJ databases">
        <title>The draft genome sequence of Thalassospira alkalitolerans JCM 18968.</title>
        <authorList>
            <person name="Lai Q."/>
            <person name="Shao Z."/>
        </authorList>
    </citation>
    <scope>NUCLEOTIDE SEQUENCE [LARGE SCALE GENOMIC DNA]</scope>
    <source>
        <strain evidence="11 12">JCM 18968</strain>
    </source>
</reference>
<dbReference type="RefSeq" id="WP_085620255.1">
    <property type="nucleotide sequence ID" value="NZ_CAXBPE010000012.1"/>
</dbReference>
<dbReference type="InterPro" id="IPR007387">
    <property type="entry name" value="TRAP_DctQ"/>
</dbReference>
<comment type="subunit">
    <text evidence="9">The complex comprises the extracytoplasmic solute receptor protein and the two transmembrane proteins.</text>
</comment>
<comment type="similarity">
    <text evidence="8 9">Belongs to the TRAP transporter small permease family.</text>
</comment>
<keyword evidence="6 9" id="KW-1133">Transmembrane helix</keyword>
<keyword evidence="7 9" id="KW-0472">Membrane</keyword>
<keyword evidence="5 9" id="KW-0812">Transmembrane</keyword>
<evidence type="ECO:0000256" key="8">
    <source>
        <dbReference type="ARBA" id="ARBA00038436"/>
    </source>
</evidence>
<dbReference type="Proteomes" id="UP000193396">
    <property type="component" value="Unassembled WGS sequence"/>
</dbReference>
<comment type="caution">
    <text evidence="11">The sequence shown here is derived from an EMBL/GenBank/DDBJ whole genome shotgun (WGS) entry which is preliminary data.</text>
</comment>
<keyword evidence="4 9" id="KW-0997">Cell inner membrane</keyword>
<dbReference type="GO" id="GO:0015740">
    <property type="term" value="P:C4-dicarboxylate transport"/>
    <property type="evidence" value="ECO:0007669"/>
    <property type="project" value="TreeGrafter"/>
</dbReference>
<gene>
    <name evidence="11" type="ORF">TALK_16550</name>
</gene>
<name>A0A1Y2L883_9PROT</name>
<feature type="domain" description="Tripartite ATP-independent periplasmic transporters DctQ component" evidence="10">
    <location>
        <begin position="29"/>
        <end position="159"/>
    </location>
</feature>
<feature type="transmembrane region" description="Helical" evidence="9">
    <location>
        <begin position="49"/>
        <end position="68"/>
    </location>
</feature>
<evidence type="ECO:0000313" key="11">
    <source>
        <dbReference type="EMBL" id="OSQ46217.1"/>
    </source>
</evidence>
<evidence type="ECO:0000256" key="5">
    <source>
        <dbReference type="ARBA" id="ARBA00022692"/>
    </source>
</evidence>
<dbReference type="OrthoDB" id="6161610at2"/>
<comment type="function">
    <text evidence="9">Part of the tripartite ATP-independent periplasmic (TRAP) transport system.</text>
</comment>
<protein>
    <recommendedName>
        <fullName evidence="9">TRAP transporter small permease protein</fullName>
    </recommendedName>
</protein>